<dbReference type="SMART" id="SM00028">
    <property type="entry name" value="TPR"/>
    <property type="match status" value="4"/>
</dbReference>
<evidence type="ECO:0000313" key="4">
    <source>
        <dbReference type="Proteomes" id="UP000009226"/>
    </source>
</evidence>
<dbReference type="PANTHER" id="PTHR43630:SF2">
    <property type="entry name" value="GLYCOSYLTRANSFERASE"/>
    <property type="match status" value="1"/>
</dbReference>
<dbReference type="Gene3D" id="3.90.550.10">
    <property type="entry name" value="Spore Coat Polysaccharide Biosynthesis Protein SpsA, Chain A"/>
    <property type="match status" value="1"/>
</dbReference>
<feature type="domain" description="Glycosyltransferase 2-like" evidence="2">
    <location>
        <begin position="6"/>
        <end position="125"/>
    </location>
</feature>
<dbReference type="Pfam" id="PF13432">
    <property type="entry name" value="TPR_16"/>
    <property type="match status" value="1"/>
</dbReference>
<organism evidence="3 4">
    <name type="scientific">Desulfotomaculum nigrificans (strain DSM 14880 / VKM B-2319 / CO-1-SRB)</name>
    <name type="common">Desulfotomaculum carboxydivorans</name>
    <dbReference type="NCBI Taxonomy" id="868595"/>
    <lineage>
        <taxon>Bacteria</taxon>
        <taxon>Bacillati</taxon>
        <taxon>Bacillota</taxon>
        <taxon>Clostridia</taxon>
        <taxon>Eubacteriales</taxon>
        <taxon>Desulfotomaculaceae</taxon>
        <taxon>Desulfotomaculum</taxon>
    </lineage>
</organism>
<dbReference type="HOGENOM" id="CLU_023736_1_0_9"/>
<dbReference type="SUPFAM" id="SSF48452">
    <property type="entry name" value="TPR-like"/>
    <property type="match status" value="2"/>
</dbReference>
<dbReference type="Proteomes" id="UP000009226">
    <property type="component" value="Chromosome"/>
</dbReference>
<name>F6B9S4_DESCC</name>
<dbReference type="PROSITE" id="PS50005">
    <property type="entry name" value="TPR"/>
    <property type="match status" value="3"/>
</dbReference>
<dbReference type="InterPro" id="IPR029044">
    <property type="entry name" value="Nucleotide-diphossugar_trans"/>
</dbReference>
<dbReference type="InterPro" id="IPR001173">
    <property type="entry name" value="Glyco_trans_2-like"/>
</dbReference>
<dbReference type="InterPro" id="IPR011990">
    <property type="entry name" value="TPR-like_helical_dom_sf"/>
</dbReference>
<keyword evidence="1" id="KW-0802">TPR repeat</keyword>
<reference evidence="3 4" key="1">
    <citation type="submission" date="2011-05" db="EMBL/GenBank/DDBJ databases">
        <title>Complete sequence of Desulfotomaculum carboxydivorans CO-1-SRB.</title>
        <authorList>
            <consortium name="US DOE Joint Genome Institute"/>
            <person name="Lucas S."/>
            <person name="Han J."/>
            <person name="Lapidus A."/>
            <person name="Cheng J.-F."/>
            <person name="Goodwin L."/>
            <person name="Pitluck S."/>
            <person name="Peters L."/>
            <person name="Mikhailova N."/>
            <person name="Lu M."/>
            <person name="Han C."/>
            <person name="Tapia R."/>
            <person name="Land M."/>
            <person name="Hauser L."/>
            <person name="Kyrpides N."/>
            <person name="Ivanova N."/>
            <person name="Pagani I."/>
            <person name="Stams A."/>
            <person name="Plugge C."/>
            <person name="Muyzer G."/>
            <person name="Kuever J."/>
            <person name="Parshina S."/>
            <person name="Ivanova A."/>
            <person name="Nazina T."/>
            <person name="Woyke T."/>
        </authorList>
    </citation>
    <scope>NUCLEOTIDE SEQUENCE [LARGE SCALE GENOMIC DNA]</scope>
    <source>
        <strain evidence="4">DSM 14880 / VKM B-2319 / CO-1-SRB</strain>
    </source>
</reference>
<accession>F6B9S4</accession>
<dbReference type="eggNOG" id="COG0463">
    <property type="taxonomic scope" value="Bacteria"/>
</dbReference>
<dbReference type="InterPro" id="IPR019734">
    <property type="entry name" value="TPR_rpt"/>
</dbReference>
<dbReference type="Pfam" id="PF00535">
    <property type="entry name" value="Glycos_transf_2"/>
    <property type="match status" value="1"/>
</dbReference>
<gene>
    <name evidence="3" type="ordered locus">Desca_0893</name>
</gene>
<dbReference type="STRING" id="868595.Desca_0893"/>
<dbReference type="AlphaFoldDB" id="F6B9S4"/>
<dbReference type="GO" id="GO:0016740">
    <property type="term" value="F:transferase activity"/>
    <property type="evidence" value="ECO:0007669"/>
    <property type="project" value="UniProtKB-KW"/>
</dbReference>
<keyword evidence="3" id="KW-0808">Transferase</keyword>
<keyword evidence="4" id="KW-1185">Reference proteome</keyword>
<dbReference type="RefSeq" id="WP_013809906.1">
    <property type="nucleotide sequence ID" value="NC_015565.1"/>
</dbReference>
<dbReference type="SUPFAM" id="SSF53448">
    <property type="entry name" value="Nucleotide-diphospho-sugar transferases"/>
    <property type="match status" value="1"/>
</dbReference>
<dbReference type="EMBL" id="CP002736">
    <property type="protein sequence ID" value="AEF93772.1"/>
    <property type="molecule type" value="Genomic_DNA"/>
</dbReference>
<evidence type="ECO:0000256" key="1">
    <source>
        <dbReference type="PROSITE-ProRule" id="PRU00339"/>
    </source>
</evidence>
<evidence type="ECO:0000313" key="3">
    <source>
        <dbReference type="EMBL" id="AEF93772.1"/>
    </source>
</evidence>
<dbReference type="PANTHER" id="PTHR43630">
    <property type="entry name" value="POLY-BETA-1,6-N-ACETYL-D-GLUCOSAMINE SYNTHASE"/>
    <property type="match status" value="1"/>
</dbReference>
<proteinExistence type="predicted"/>
<evidence type="ECO:0000259" key="2">
    <source>
        <dbReference type="Pfam" id="PF00535"/>
    </source>
</evidence>
<feature type="repeat" description="TPR" evidence="1">
    <location>
        <begin position="276"/>
        <end position="309"/>
    </location>
</feature>
<dbReference type="KEGG" id="dca:Desca_0893"/>
<dbReference type="Gene3D" id="1.25.40.10">
    <property type="entry name" value="Tetratricopeptide repeat domain"/>
    <property type="match status" value="3"/>
</dbReference>
<sequence length="656" mass="76069">MGNRISLCMIVKNEADNIRRCLASVKGVVDEIIVVDTGSNDTTPQVALELGAKVYHFEWNDNFSDARNLSLAKATGDWILFLDADEELAQESKDALLKRTDEQNVEGYFIRIINHIGKDGWTETCPDLVFRLFRNRPEYRFHGAIHEQIADVILERNKQAVYCIAEEIIIVHYGYVDSQIDKKDKKNRNLSIIQKELAKKPGDNLLKYHYGVELFRAERYLEAAEILVQVANHTDPNTIYFPKLLRYIVLSYYSAGEPNKALEVIRQGIQFFPNYADLYYYGGLSHLELKQYMKATEFFLQAVALPEQPSQYASFAGVRGFRSLYQLGRIAESFLNYEEALRYYLASLRDNPNFLPALENIIQILEPRKNPEYTKECLEKVLDLSSPQARFIMSNIFFNQKAYRLALEFLESTSGTTSASAEILLRKAFCLIQQRRFLEALIILSEYTPASPIYPLAKFNELFCFWLQGKKRKVQMIAGELRALGLTEDTDNVLKLLLRSQEKRKTFRKIPLGQDGVNLLLDITGRLLDLNEPERANELYKRVVPECLVDRKWDIIRLYHEYGYLEKAAELLQEYLAVNHNGEAYFLLGEIYRELGNFVGADQNYRYAIEQDPDQPRYYISQIRLYESWREKIAEESVAREHDGEFFNKPSEEGSQ</sequence>
<feature type="repeat" description="TPR" evidence="1">
    <location>
        <begin position="582"/>
        <end position="615"/>
    </location>
</feature>
<dbReference type="CDD" id="cd02511">
    <property type="entry name" value="Beta4Glucosyltransferase"/>
    <property type="match status" value="1"/>
</dbReference>
<feature type="repeat" description="TPR" evidence="1">
    <location>
        <begin position="321"/>
        <end position="354"/>
    </location>
</feature>
<protein>
    <submittedName>
        <fullName evidence="3">Glycosyl transferase family 2</fullName>
    </submittedName>
</protein>
<dbReference type="eggNOG" id="COG0457">
    <property type="taxonomic scope" value="Bacteria"/>
</dbReference>